<keyword evidence="1" id="KW-1133">Transmembrane helix</keyword>
<feature type="transmembrane region" description="Helical" evidence="1">
    <location>
        <begin position="20"/>
        <end position="41"/>
    </location>
</feature>
<dbReference type="HOGENOM" id="CLU_2885295_0_0_1"/>
<name>A0A0C2WLI5_AMAMK</name>
<protein>
    <submittedName>
        <fullName evidence="2">Uncharacterized protein</fullName>
    </submittedName>
</protein>
<organism evidence="2 3">
    <name type="scientific">Amanita muscaria (strain Koide BX008)</name>
    <dbReference type="NCBI Taxonomy" id="946122"/>
    <lineage>
        <taxon>Eukaryota</taxon>
        <taxon>Fungi</taxon>
        <taxon>Dikarya</taxon>
        <taxon>Basidiomycota</taxon>
        <taxon>Agaricomycotina</taxon>
        <taxon>Agaricomycetes</taxon>
        <taxon>Agaricomycetidae</taxon>
        <taxon>Agaricales</taxon>
        <taxon>Pluteineae</taxon>
        <taxon>Amanitaceae</taxon>
        <taxon>Amanita</taxon>
    </lineage>
</organism>
<keyword evidence="1" id="KW-0472">Membrane</keyword>
<dbReference type="EMBL" id="KN818366">
    <property type="protein sequence ID" value="KIL57541.1"/>
    <property type="molecule type" value="Genomic_DNA"/>
</dbReference>
<keyword evidence="1" id="KW-0812">Transmembrane</keyword>
<dbReference type="InParanoid" id="A0A0C2WLI5"/>
<evidence type="ECO:0000313" key="2">
    <source>
        <dbReference type="EMBL" id="KIL57541.1"/>
    </source>
</evidence>
<sequence length="63" mass="7408">MSIRGTDWSGAGHVLAWLTSQLITVMFFPGSQLMCVGYQWYRTQSRLHTHKSLFWHSEFDFRA</sequence>
<accession>A0A0C2WLI5</accession>
<reference evidence="2 3" key="1">
    <citation type="submission" date="2014-04" db="EMBL/GenBank/DDBJ databases">
        <title>Evolutionary Origins and Diversification of the Mycorrhizal Mutualists.</title>
        <authorList>
            <consortium name="DOE Joint Genome Institute"/>
            <consortium name="Mycorrhizal Genomics Consortium"/>
            <person name="Kohler A."/>
            <person name="Kuo A."/>
            <person name="Nagy L.G."/>
            <person name="Floudas D."/>
            <person name="Copeland A."/>
            <person name="Barry K.W."/>
            <person name="Cichocki N."/>
            <person name="Veneault-Fourrey C."/>
            <person name="LaButti K."/>
            <person name="Lindquist E.A."/>
            <person name="Lipzen A."/>
            <person name="Lundell T."/>
            <person name="Morin E."/>
            <person name="Murat C."/>
            <person name="Riley R."/>
            <person name="Ohm R."/>
            <person name="Sun H."/>
            <person name="Tunlid A."/>
            <person name="Henrissat B."/>
            <person name="Grigoriev I.V."/>
            <person name="Hibbett D.S."/>
            <person name="Martin F."/>
        </authorList>
    </citation>
    <scope>NUCLEOTIDE SEQUENCE [LARGE SCALE GENOMIC DNA]</scope>
    <source>
        <strain evidence="2 3">Koide BX008</strain>
    </source>
</reference>
<proteinExistence type="predicted"/>
<dbReference type="AlphaFoldDB" id="A0A0C2WLI5"/>
<dbReference type="Proteomes" id="UP000054549">
    <property type="component" value="Unassembled WGS sequence"/>
</dbReference>
<keyword evidence="3" id="KW-1185">Reference proteome</keyword>
<evidence type="ECO:0000313" key="3">
    <source>
        <dbReference type="Proteomes" id="UP000054549"/>
    </source>
</evidence>
<gene>
    <name evidence="2" type="ORF">M378DRAFT_381746</name>
</gene>
<evidence type="ECO:0000256" key="1">
    <source>
        <dbReference type="SAM" id="Phobius"/>
    </source>
</evidence>